<dbReference type="Proteomes" id="UP000828251">
    <property type="component" value="Unassembled WGS sequence"/>
</dbReference>
<gene>
    <name evidence="1" type="ORF">J1N35_000215</name>
</gene>
<sequence>MHFVVEKVRMKLQSWDARQLSIAGRATLGQSVLLSIPGYFMQSKMIPKKICDEIESLARWDSICQPMECGGLGIRQLCD</sequence>
<dbReference type="AlphaFoldDB" id="A0A9D4AJX1"/>
<name>A0A9D4AJX1_9ROSI</name>
<dbReference type="OrthoDB" id="1728428at2759"/>
<organism evidence="1 2">
    <name type="scientific">Gossypium stocksii</name>
    <dbReference type="NCBI Taxonomy" id="47602"/>
    <lineage>
        <taxon>Eukaryota</taxon>
        <taxon>Viridiplantae</taxon>
        <taxon>Streptophyta</taxon>
        <taxon>Embryophyta</taxon>
        <taxon>Tracheophyta</taxon>
        <taxon>Spermatophyta</taxon>
        <taxon>Magnoliopsida</taxon>
        <taxon>eudicotyledons</taxon>
        <taxon>Gunneridae</taxon>
        <taxon>Pentapetalae</taxon>
        <taxon>rosids</taxon>
        <taxon>malvids</taxon>
        <taxon>Malvales</taxon>
        <taxon>Malvaceae</taxon>
        <taxon>Malvoideae</taxon>
        <taxon>Gossypium</taxon>
    </lineage>
</organism>
<dbReference type="PANTHER" id="PTHR33116">
    <property type="entry name" value="REVERSE TRANSCRIPTASE ZINC-BINDING DOMAIN-CONTAINING PROTEIN-RELATED-RELATED"/>
    <property type="match status" value="1"/>
</dbReference>
<evidence type="ECO:0000313" key="2">
    <source>
        <dbReference type="Proteomes" id="UP000828251"/>
    </source>
</evidence>
<dbReference type="EMBL" id="JAIQCV010000001">
    <property type="protein sequence ID" value="KAH1128837.1"/>
    <property type="molecule type" value="Genomic_DNA"/>
</dbReference>
<evidence type="ECO:0000313" key="1">
    <source>
        <dbReference type="EMBL" id="KAH1128837.1"/>
    </source>
</evidence>
<keyword evidence="2" id="KW-1185">Reference proteome</keyword>
<protein>
    <submittedName>
        <fullName evidence="1">Uncharacterized protein</fullName>
    </submittedName>
</protein>
<dbReference type="PANTHER" id="PTHR33116:SF75">
    <property type="entry name" value="RIBONUCLEASE H PROTEIN"/>
    <property type="match status" value="1"/>
</dbReference>
<accession>A0A9D4AJX1</accession>
<comment type="caution">
    <text evidence="1">The sequence shown here is derived from an EMBL/GenBank/DDBJ whole genome shotgun (WGS) entry which is preliminary data.</text>
</comment>
<reference evidence="1 2" key="1">
    <citation type="journal article" date="2021" name="Plant Biotechnol. J.">
        <title>Multi-omics assisted identification of the key and species-specific regulatory components of drought-tolerant mechanisms in Gossypium stocksii.</title>
        <authorList>
            <person name="Yu D."/>
            <person name="Ke L."/>
            <person name="Zhang D."/>
            <person name="Wu Y."/>
            <person name="Sun Y."/>
            <person name="Mei J."/>
            <person name="Sun J."/>
            <person name="Sun Y."/>
        </authorList>
    </citation>
    <scope>NUCLEOTIDE SEQUENCE [LARGE SCALE GENOMIC DNA]</scope>
    <source>
        <strain evidence="2">cv. E1</strain>
        <tissue evidence="1">Leaf</tissue>
    </source>
</reference>
<proteinExistence type="predicted"/>